<name>A0ABU6WWI3_9FABA</name>
<accession>A0ABU6WWI3</accession>
<protein>
    <submittedName>
        <fullName evidence="2">Uncharacterized protein</fullName>
    </submittedName>
</protein>
<dbReference type="Proteomes" id="UP001341840">
    <property type="component" value="Unassembled WGS sequence"/>
</dbReference>
<evidence type="ECO:0000313" key="2">
    <source>
        <dbReference type="EMBL" id="MED6190275.1"/>
    </source>
</evidence>
<keyword evidence="3" id="KW-1185">Reference proteome</keyword>
<reference evidence="2 3" key="1">
    <citation type="journal article" date="2023" name="Plants (Basel)">
        <title>Bridging the Gap: Combining Genomics and Transcriptomics Approaches to Understand Stylosanthes scabra, an Orphan Legume from the Brazilian Caatinga.</title>
        <authorList>
            <person name="Ferreira-Neto J.R.C."/>
            <person name="da Silva M.D."/>
            <person name="Binneck E."/>
            <person name="de Melo N.F."/>
            <person name="da Silva R.H."/>
            <person name="de Melo A.L.T.M."/>
            <person name="Pandolfi V."/>
            <person name="Bustamante F.O."/>
            <person name="Brasileiro-Vidal A.C."/>
            <person name="Benko-Iseppon A.M."/>
        </authorList>
    </citation>
    <scope>NUCLEOTIDE SEQUENCE [LARGE SCALE GENOMIC DNA]</scope>
    <source>
        <tissue evidence="2">Leaves</tissue>
    </source>
</reference>
<sequence>MYHEFNKPTAPATLATFIPLKPVEPEEESPGKNKYEDDDDGLIRMRSGSSRVGLSHDDDVRYQNDMMDDLDNMIFGKRVVGDDSSNHHQSSKHDLISF</sequence>
<organism evidence="2 3">
    <name type="scientific">Stylosanthes scabra</name>
    <dbReference type="NCBI Taxonomy" id="79078"/>
    <lineage>
        <taxon>Eukaryota</taxon>
        <taxon>Viridiplantae</taxon>
        <taxon>Streptophyta</taxon>
        <taxon>Embryophyta</taxon>
        <taxon>Tracheophyta</taxon>
        <taxon>Spermatophyta</taxon>
        <taxon>Magnoliopsida</taxon>
        <taxon>eudicotyledons</taxon>
        <taxon>Gunneridae</taxon>
        <taxon>Pentapetalae</taxon>
        <taxon>rosids</taxon>
        <taxon>fabids</taxon>
        <taxon>Fabales</taxon>
        <taxon>Fabaceae</taxon>
        <taxon>Papilionoideae</taxon>
        <taxon>50 kb inversion clade</taxon>
        <taxon>dalbergioids sensu lato</taxon>
        <taxon>Dalbergieae</taxon>
        <taxon>Pterocarpus clade</taxon>
        <taxon>Stylosanthes</taxon>
    </lineage>
</organism>
<proteinExistence type="predicted"/>
<comment type="caution">
    <text evidence="2">The sequence shown here is derived from an EMBL/GenBank/DDBJ whole genome shotgun (WGS) entry which is preliminary data.</text>
</comment>
<dbReference type="EMBL" id="JASCZI010184801">
    <property type="protein sequence ID" value="MED6190275.1"/>
    <property type="molecule type" value="Genomic_DNA"/>
</dbReference>
<feature type="region of interest" description="Disordered" evidence="1">
    <location>
        <begin position="13"/>
        <end position="56"/>
    </location>
</feature>
<evidence type="ECO:0000313" key="3">
    <source>
        <dbReference type="Proteomes" id="UP001341840"/>
    </source>
</evidence>
<evidence type="ECO:0000256" key="1">
    <source>
        <dbReference type="SAM" id="MobiDB-lite"/>
    </source>
</evidence>
<gene>
    <name evidence="2" type="ORF">PIB30_104264</name>
</gene>